<evidence type="ECO:0000256" key="3">
    <source>
        <dbReference type="SAM" id="MobiDB-lite"/>
    </source>
</evidence>
<sequence length="198" mass="23046">MRLARLSAEKRKSSSMQYVKFDDHVISDIEKSLESWQHVSPPTADQEESSMHQDMDSKHCSEAWRNGLLLYVYRAFRWEPGHNIPVRVTRLARATADHVFACREDNSLVAKQALLPLFFAGCELMDESTRRKILRLCSLWDEVTRYHMINSTVPLLKEVWAEQEERGFDNVWWGEVVDRMYAAEESHGGVLQVRLCFG</sequence>
<evidence type="ECO:0000313" key="5">
    <source>
        <dbReference type="Proteomes" id="UP001391051"/>
    </source>
</evidence>
<dbReference type="InterPro" id="IPR021858">
    <property type="entry name" value="Fun_TF"/>
</dbReference>
<comment type="subcellular location">
    <subcellularLocation>
        <location evidence="1">Nucleus</location>
    </subcellularLocation>
</comment>
<accession>A0ABR1QPZ8</accession>
<dbReference type="Pfam" id="PF11951">
    <property type="entry name" value="Fungal_trans_2"/>
    <property type="match status" value="1"/>
</dbReference>
<keyword evidence="2" id="KW-0539">Nucleus</keyword>
<evidence type="ECO:0000256" key="1">
    <source>
        <dbReference type="ARBA" id="ARBA00004123"/>
    </source>
</evidence>
<proteinExistence type="predicted"/>
<name>A0ABR1QPZ8_9PEZI</name>
<comment type="caution">
    <text evidence="4">The sequence shown here is derived from an EMBL/GenBank/DDBJ whole genome shotgun (WGS) entry which is preliminary data.</text>
</comment>
<feature type="region of interest" description="Disordered" evidence="3">
    <location>
        <begin position="36"/>
        <end position="56"/>
    </location>
</feature>
<dbReference type="GeneID" id="92072137"/>
<dbReference type="PANTHER" id="PTHR37534:SF46">
    <property type="entry name" value="ZN(II)2CYS6 TRANSCRIPTION FACTOR (EUROFUNG)"/>
    <property type="match status" value="1"/>
</dbReference>
<dbReference type="RefSeq" id="XP_066704139.1">
    <property type="nucleotide sequence ID" value="XM_066839075.1"/>
</dbReference>
<keyword evidence="5" id="KW-1185">Reference proteome</keyword>
<dbReference type="Proteomes" id="UP001391051">
    <property type="component" value="Unassembled WGS sequence"/>
</dbReference>
<dbReference type="PANTHER" id="PTHR37534">
    <property type="entry name" value="TRANSCRIPTIONAL ACTIVATOR PROTEIN UGA3"/>
    <property type="match status" value="1"/>
</dbReference>
<gene>
    <name evidence="4" type="ORF">PG986_002853</name>
</gene>
<evidence type="ECO:0000313" key="4">
    <source>
        <dbReference type="EMBL" id="KAK7962028.1"/>
    </source>
</evidence>
<reference evidence="4 5" key="1">
    <citation type="submission" date="2023-01" db="EMBL/GenBank/DDBJ databases">
        <title>Analysis of 21 Apiospora genomes using comparative genomics revels a genus with tremendous synthesis potential of carbohydrate active enzymes and secondary metabolites.</title>
        <authorList>
            <person name="Sorensen T."/>
        </authorList>
    </citation>
    <scope>NUCLEOTIDE SEQUENCE [LARGE SCALE GENOMIC DNA]</scope>
    <source>
        <strain evidence="4 5">CBS 24483</strain>
    </source>
</reference>
<protein>
    <submittedName>
        <fullName evidence="4">Uncharacterized protein</fullName>
    </submittedName>
</protein>
<dbReference type="EMBL" id="JAQQWE010000002">
    <property type="protein sequence ID" value="KAK7962028.1"/>
    <property type="molecule type" value="Genomic_DNA"/>
</dbReference>
<organism evidence="4 5">
    <name type="scientific">Apiospora aurea</name>
    <dbReference type="NCBI Taxonomy" id="335848"/>
    <lineage>
        <taxon>Eukaryota</taxon>
        <taxon>Fungi</taxon>
        <taxon>Dikarya</taxon>
        <taxon>Ascomycota</taxon>
        <taxon>Pezizomycotina</taxon>
        <taxon>Sordariomycetes</taxon>
        <taxon>Xylariomycetidae</taxon>
        <taxon>Amphisphaeriales</taxon>
        <taxon>Apiosporaceae</taxon>
        <taxon>Apiospora</taxon>
    </lineage>
</organism>
<evidence type="ECO:0000256" key="2">
    <source>
        <dbReference type="ARBA" id="ARBA00023242"/>
    </source>
</evidence>